<dbReference type="NCBIfam" id="TIGR01068">
    <property type="entry name" value="thioredoxin"/>
    <property type="match status" value="1"/>
</dbReference>
<dbReference type="CDD" id="cd02947">
    <property type="entry name" value="TRX_family"/>
    <property type="match status" value="1"/>
</dbReference>
<dbReference type="Gene3D" id="3.40.30.10">
    <property type="entry name" value="Glutaredoxin"/>
    <property type="match status" value="1"/>
</dbReference>
<gene>
    <name evidence="11" type="primary">trxA</name>
    <name evidence="11" type="ORF">J057_07546</name>
</gene>
<dbReference type="SUPFAM" id="SSF52833">
    <property type="entry name" value="Thioredoxin-like"/>
    <property type="match status" value="1"/>
</dbReference>
<dbReference type="PATRIC" id="fig|626887.3.peg.1500"/>
<keyword evidence="12" id="KW-1185">Reference proteome</keyword>
<comment type="similarity">
    <text evidence="1 7">Belongs to the thioredoxin family.</text>
</comment>
<dbReference type="HOGENOM" id="CLU_090389_10_2_6"/>
<dbReference type="GO" id="GO:0045454">
    <property type="term" value="P:cell redox homeostasis"/>
    <property type="evidence" value="ECO:0007669"/>
    <property type="project" value="TreeGrafter"/>
</dbReference>
<dbReference type="AlphaFoldDB" id="N6WUH7"/>
<evidence type="ECO:0000256" key="3">
    <source>
        <dbReference type="ARBA" id="ARBA00022982"/>
    </source>
</evidence>
<feature type="site" description="Deprotonates C-terminal active site Cys" evidence="8">
    <location>
        <position position="27"/>
    </location>
</feature>
<dbReference type="PANTHER" id="PTHR45663">
    <property type="entry name" value="GEO12009P1"/>
    <property type="match status" value="1"/>
</dbReference>
<dbReference type="GO" id="GO:0015035">
    <property type="term" value="F:protein-disulfide reductase activity"/>
    <property type="evidence" value="ECO:0007669"/>
    <property type="project" value="UniProtKB-UniRule"/>
</dbReference>
<keyword evidence="5 9" id="KW-0676">Redox-active center</keyword>
<dbReference type="InterPro" id="IPR005746">
    <property type="entry name" value="Thioredoxin"/>
</dbReference>
<dbReference type="PROSITE" id="PS00194">
    <property type="entry name" value="THIOREDOXIN_1"/>
    <property type="match status" value="1"/>
</dbReference>
<feature type="active site" description="Nucleophile" evidence="8">
    <location>
        <position position="36"/>
    </location>
</feature>
<dbReference type="InterPro" id="IPR017937">
    <property type="entry name" value="Thioredoxin_CS"/>
</dbReference>
<evidence type="ECO:0000256" key="5">
    <source>
        <dbReference type="ARBA" id="ARBA00023284"/>
    </source>
</evidence>
<dbReference type="PROSITE" id="PS51352">
    <property type="entry name" value="THIOREDOXIN_2"/>
    <property type="match status" value="1"/>
</dbReference>
<evidence type="ECO:0000256" key="6">
    <source>
        <dbReference type="NCBIfam" id="TIGR01068"/>
    </source>
</evidence>
<dbReference type="Proteomes" id="UP000013165">
    <property type="component" value="Unassembled WGS sequence"/>
</dbReference>
<evidence type="ECO:0000256" key="1">
    <source>
        <dbReference type="ARBA" id="ARBA00008987"/>
    </source>
</evidence>
<name>N6WUH7_9GAMM</name>
<dbReference type="STRING" id="626887.J057_07546"/>
<feature type="domain" description="Thioredoxin" evidence="10">
    <location>
        <begin position="1"/>
        <end position="108"/>
    </location>
</feature>
<dbReference type="PIRSF" id="PIRSF000077">
    <property type="entry name" value="Thioredoxin"/>
    <property type="match status" value="1"/>
</dbReference>
<evidence type="ECO:0000313" key="11">
    <source>
        <dbReference type="EMBL" id="ENO15186.1"/>
    </source>
</evidence>
<reference evidence="11 12" key="1">
    <citation type="journal article" date="2013" name="Genome Announc.">
        <title>Genome Sequence of the Polycyclic Aromatic Hydrocarbon-Degrading Bacterium Strain Marinobacter nanhaiticus D15-8WT.</title>
        <authorList>
            <person name="Cui Z."/>
            <person name="Gao W."/>
            <person name="Li Q."/>
            <person name="Xu G."/>
            <person name="Zheng L."/>
        </authorList>
    </citation>
    <scope>NUCLEOTIDE SEQUENCE [LARGE SCALE GENOMIC DNA]</scope>
    <source>
        <strain evidence="11 12">D15-8W</strain>
    </source>
</reference>
<comment type="caution">
    <text evidence="11">The sequence shown here is derived from an EMBL/GenBank/DDBJ whole genome shotgun (WGS) entry which is preliminary data.</text>
</comment>
<keyword evidence="3" id="KW-0249">Electron transport</keyword>
<accession>N6WUH7</accession>
<feature type="site" description="Contributes to redox potential value" evidence="8">
    <location>
        <position position="34"/>
    </location>
</feature>
<feature type="disulfide bond" description="Redox-active" evidence="9">
    <location>
        <begin position="33"/>
        <end position="36"/>
    </location>
</feature>
<evidence type="ECO:0000256" key="2">
    <source>
        <dbReference type="ARBA" id="ARBA00022448"/>
    </source>
</evidence>
<keyword evidence="4 9" id="KW-1015">Disulfide bond</keyword>
<evidence type="ECO:0000256" key="8">
    <source>
        <dbReference type="PIRSR" id="PIRSR000077-1"/>
    </source>
</evidence>
<dbReference type="Pfam" id="PF00085">
    <property type="entry name" value="Thioredoxin"/>
    <property type="match status" value="1"/>
</dbReference>
<dbReference type="PRINTS" id="PR00421">
    <property type="entry name" value="THIOREDOXIN"/>
</dbReference>
<evidence type="ECO:0000256" key="7">
    <source>
        <dbReference type="PIRNR" id="PIRNR000077"/>
    </source>
</evidence>
<dbReference type="FunFam" id="3.40.30.10:FF:000001">
    <property type="entry name" value="Thioredoxin"/>
    <property type="match status" value="1"/>
</dbReference>
<proteinExistence type="inferred from homology"/>
<evidence type="ECO:0000256" key="9">
    <source>
        <dbReference type="PIRSR" id="PIRSR000077-4"/>
    </source>
</evidence>
<sequence length="108" mass="11677">MSETIRHITDSEFSDVVIKSDKPVLVDFWAEWCGPCQSIAPILEELADEMAETVSVVKVNVDENREITGAMGIRSIPTLIVFKDGKAVAQQAGAAGLSQLKEFVNGAL</sequence>
<evidence type="ECO:0000259" key="10">
    <source>
        <dbReference type="PROSITE" id="PS51352"/>
    </source>
</evidence>
<dbReference type="eggNOG" id="COG3118">
    <property type="taxonomic scope" value="Bacteria"/>
</dbReference>
<evidence type="ECO:0000256" key="4">
    <source>
        <dbReference type="ARBA" id="ARBA00023157"/>
    </source>
</evidence>
<organism evidence="11 12">
    <name type="scientific">Marinobacter nanhaiticus D15-8W</name>
    <dbReference type="NCBI Taxonomy" id="626887"/>
    <lineage>
        <taxon>Bacteria</taxon>
        <taxon>Pseudomonadati</taxon>
        <taxon>Pseudomonadota</taxon>
        <taxon>Gammaproteobacteria</taxon>
        <taxon>Pseudomonadales</taxon>
        <taxon>Marinobacteraceae</taxon>
        <taxon>Marinobacter</taxon>
    </lineage>
</organism>
<dbReference type="InterPro" id="IPR036249">
    <property type="entry name" value="Thioredoxin-like_sf"/>
</dbReference>
<keyword evidence="2" id="KW-0813">Transport</keyword>
<dbReference type="PANTHER" id="PTHR45663:SF11">
    <property type="entry name" value="GEO12009P1"/>
    <property type="match status" value="1"/>
</dbReference>
<evidence type="ECO:0000313" key="12">
    <source>
        <dbReference type="Proteomes" id="UP000013165"/>
    </source>
</evidence>
<feature type="active site" description="Nucleophile" evidence="8">
    <location>
        <position position="33"/>
    </location>
</feature>
<dbReference type="EMBL" id="APLQ01000011">
    <property type="protein sequence ID" value="ENO15186.1"/>
    <property type="molecule type" value="Genomic_DNA"/>
</dbReference>
<dbReference type="OrthoDB" id="9790390at2"/>
<dbReference type="GO" id="GO:0005829">
    <property type="term" value="C:cytosol"/>
    <property type="evidence" value="ECO:0007669"/>
    <property type="project" value="TreeGrafter"/>
</dbReference>
<dbReference type="InterPro" id="IPR013766">
    <property type="entry name" value="Thioredoxin_domain"/>
</dbReference>
<feature type="site" description="Contributes to redox potential value" evidence="8">
    <location>
        <position position="35"/>
    </location>
</feature>
<protein>
    <recommendedName>
        <fullName evidence="6 7">Thioredoxin</fullName>
    </recommendedName>
</protein>
<dbReference type="RefSeq" id="WP_004579482.1">
    <property type="nucleotide sequence ID" value="NZ_AP028878.1"/>
</dbReference>